<comment type="caution">
    <text evidence="2">The sequence shown here is derived from an EMBL/GenBank/DDBJ whole genome shotgun (WGS) entry which is preliminary data.</text>
</comment>
<dbReference type="InterPro" id="IPR000600">
    <property type="entry name" value="ROK"/>
</dbReference>
<protein>
    <submittedName>
        <fullName evidence="2">ROK family protein</fullName>
    </submittedName>
</protein>
<dbReference type="InterPro" id="IPR043129">
    <property type="entry name" value="ATPase_NBD"/>
</dbReference>
<dbReference type="Gene3D" id="3.30.420.40">
    <property type="match status" value="2"/>
</dbReference>
<gene>
    <name evidence="2" type="ORF">ACTODO_00174</name>
</gene>
<reference evidence="2" key="2">
    <citation type="submission" date="2015-05" db="EMBL/GenBank/DDBJ databases">
        <title>Draft genome sequence of Actinomyces odontolyticus (ATCC 17982).</title>
        <authorList>
            <person name="Sudarsanam P."/>
            <person name="Ley R."/>
            <person name="Guruge J."/>
            <person name="Turnbaugh P.J."/>
            <person name="Mahowald M."/>
            <person name="Liep D."/>
            <person name="Gordon J."/>
        </authorList>
    </citation>
    <scope>NUCLEOTIDE SEQUENCE</scope>
    <source>
        <strain evidence="2">ATCC 17982</strain>
    </source>
</reference>
<dbReference type="Proteomes" id="UP000003553">
    <property type="component" value="Unassembled WGS sequence"/>
</dbReference>
<dbReference type="PANTHER" id="PTHR18964">
    <property type="entry name" value="ROK (REPRESSOR, ORF, KINASE) FAMILY"/>
    <property type="match status" value="1"/>
</dbReference>
<dbReference type="PANTHER" id="PTHR18964:SF149">
    <property type="entry name" value="BIFUNCTIONAL UDP-N-ACETYLGLUCOSAMINE 2-EPIMERASE_N-ACETYLMANNOSAMINE KINASE"/>
    <property type="match status" value="1"/>
</dbReference>
<dbReference type="Gene3D" id="1.10.10.10">
    <property type="entry name" value="Winged helix-like DNA-binding domain superfamily/Winged helix DNA-binding domain"/>
    <property type="match status" value="1"/>
</dbReference>
<name>A7B973_9ACTO</name>
<comment type="similarity">
    <text evidence="1">Belongs to the ROK (NagC/XylR) family.</text>
</comment>
<accession>A7B973</accession>
<sequence length="381" mass="39853">MKGNNRRHVIAELVERGPMHRAELARSLSVTRTTTTNVVADGVACGVLCSGEGLKADVGISESVGFLLSVIFRAASTLVLLTRADRTPVHTSRLAIDPATPGRARMEAALACVREALGESGRRVLAAYVAVNAQIDSRSGEVVTSAASRLWGGTNPKEYFRDALGCEVIVDNEVRTSGYAQYEAGGCRVGSQLYVHLAYGIGCAQIVDGVSVRGARGGAGELGHVSIDPHGKPCECGARGCLMQYVGIRAVNERASVVWGEGADASTLAARVRSGDRVAQSIVWSLADELSEALVSALHLMNPEEVVIGGLIDGMGEVLAGPVERALLSRSLPLSVRGLSVRAAVPTDVAVAGLGVLLSMDEVCVELVNQCEVAWGNCHDS</sequence>
<organism evidence="2 3">
    <name type="scientific">Schaalia dentiphila ATCC 17982</name>
    <dbReference type="NCBI Taxonomy" id="411466"/>
    <lineage>
        <taxon>Bacteria</taxon>
        <taxon>Bacillati</taxon>
        <taxon>Actinomycetota</taxon>
        <taxon>Actinomycetes</taxon>
        <taxon>Actinomycetales</taxon>
        <taxon>Actinomycetaceae</taxon>
        <taxon>Schaalia</taxon>
        <taxon>Schaalia dentiphila</taxon>
    </lineage>
</organism>
<reference evidence="2" key="1">
    <citation type="submission" date="2007-04" db="EMBL/GenBank/DDBJ databases">
        <authorList>
            <person name="Fulton L."/>
            <person name="Clifton S."/>
            <person name="Fulton B."/>
            <person name="Xu J."/>
            <person name="Minx P."/>
            <person name="Pepin K.H."/>
            <person name="Johnson M."/>
            <person name="Thiruvilangam P."/>
            <person name="Bhonagiri V."/>
            <person name="Nash W.E."/>
            <person name="Mardis E.R."/>
            <person name="Wilson R.K."/>
        </authorList>
    </citation>
    <scope>NUCLEOTIDE SEQUENCE [LARGE SCALE GENOMIC DNA]</scope>
    <source>
        <strain evidence="2">ATCC 17982</strain>
    </source>
</reference>
<dbReference type="eggNOG" id="COG1940">
    <property type="taxonomic scope" value="Bacteria"/>
</dbReference>
<evidence type="ECO:0000313" key="3">
    <source>
        <dbReference type="Proteomes" id="UP000003553"/>
    </source>
</evidence>
<dbReference type="SUPFAM" id="SSF53067">
    <property type="entry name" value="Actin-like ATPase domain"/>
    <property type="match status" value="1"/>
</dbReference>
<proteinExistence type="inferred from homology"/>
<dbReference type="InterPro" id="IPR036390">
    <property type="entry name" value="WH_DNA-bd_sf"/>
</dbReference>
<dbReference type="HOGENOM" id="CLU_036604_13_3_11"/>
<dbReference type="EMBL" id="AAYI02000004">
    <property type="protein sequence ID" value="EDN79747.1"/>
    <property type="molecule type" value="Genomic_DNA"/>
</dbReference>
<evidence type="ECO:0000313" key="2">
    <source>
        <dbReference type="EMBL" id="EDN79747.1"/>
    </source>
</evidence>
<dbReference type="RefSeq" id="WP_003790251.1">
    <property type="nucleotide sequence ID" value="NZ_DS264586.1"/>
</dbReference>
<dbReference type="SUPFAM" id="SSF46785">
    <property type="entry name" value="Winged helix' DNA-binding domain"/>
    <property type="match status" value="1"/>
</dbReference>
<dbReference type="AlphaFoldDB" id="A7B973"/>
<evidence type="ECO:0000256" key="1">
    <source>
        <dbReference type="ARBA" id="ARBA00006479"/>
    </source>
</evidence>
<dbReference type="Pfam" id="PF00480">
    <property type="entry name" value="ROK"/>
    <property type="match status" value="1"/>
</dbReference>
<dbReference type="InterPro" id="IPR036388">
    <property type="entry name" value="WH-like_DNA-bd_sf"/>
</dbReference>
<keyword evidence="3" id="KW-1185">Reference proteome</keyword>